<keyword evidence="3" id="KW-1185">Reference proteome</keyword>
<gene>
    <name evidence="2" type="ORF">SAMN02745753_03722</name>
</gene>
<name>A0A1M5J160_9GAMM</name>
<proteinExistence type="predicted"/>
<evidence type="ECO:0000313" key="2">
    <source>
        <dbReference type="EMBL" id="SHG33743.1"/>
    </source>
</evidence>
<feature type="domain" description="Thoeris anti-defense 2-like" evidence="1">
    <location>
        <begin position="12"/>
        <end position="99"/>
    </location>
</feature>
<dbReference type="AlphaFoldDB" id="A0A1M5J160"/>
<dbReference type="OrthoDB" id="9806476at2"/>
<dbReference type="EMBL" id="FQVF01000020">
    <property type="protein sequence ID" value="SHG33743.1"/>
    <property type="molecule type" value="Genomic_DNA"/>
</dbReference>
<organism evidence="2 3">
    <name type="scientific">Marinomonas polaris DSM 16579</name>
    <dbReference type="NCBI Taxonomy" id="1122206"/>
    <lineage>
        <taxon>Bacteria</taxon>
        <taxon>Pseudomonadati</taxon>
        <taxon>Pseudomonadota</taxon>
        <taxon>Gammaproteobacteria</taxon>
        <taxon>Oceanospirillales</taxon>
        <taxon>Oceanospirillaceae</taxon>
        <taxon>Marinomonas</taxon>
    </lineage>
</organism>
<dbReference type="RefSeq" id="WP_072841162.1">
    <property type="nucleotide sequence ID" value="NZ_FQVF01000020.1"/>
</dbReference>
<dbReference type="Proteomes" id="UP000184517">
    <property type="component" value="Unassembled WGS sequence"/>
</dbReference>
<evidence type="ECO:0000313" key="3">
    <source>
        <dbReference type="Proteomes" id="UP000184517"/>
    </source>
</evidence>
<dbReference type="InterPro" id="IPR021361">
    <property type="entry name" value="Tad2-like_dom"/>
</dbReference>
<evidence type="ECO:0000259" key="1">
    <source>
        <dbReference type="Pfam" id="PF11195"/>
    </source>
</evidence>
<dbReference type="Pfam" id="PF11195">
    <property type="entry name" value="Tad2-like"/>
    <property type="match status" value="1"/>
</dbReference>
<reference evidence="3" key="1">
    <citation type="submission" date="2016-11" db="EMBL/GenBank/DDBJ databases">
        <authorList>
            <person name="Varghese N."/>
            <person name="Submissions S."/>
        </authorList>
    </citation>
    <scope>NUCLEOTIDE SEQUENCE [LARGE SCALE GENOMIC DNA]</scope>
    <source>
        <strain evidence="3">DSM 16579</strain>
    </source>
</reference>
<sequence length="101" mass="11079">MSYSNNSEENLSFGQAIEALEDGQRVARSGWNGKGMWLRLVKTGSYDVACGCVYPNGTHEEAQDVISLSPWIGMKTADSKFLPWLASQSDMLAKDWCVVSG</sequence>
<dbReference type="STRING" id="1122206.SAMN02745753_03722"/>
<protein>
    <recommendedName>
        <fullName evidence="1">Thoeris anti-defense 2-like domain-containing protein</fullName>
    </recommendedName>
</protein>
<accession>A0A1M5J160</accession>